<dbReference type="InterPro" id="IPR054539">
    <property type="entry name" value="Beta-prop_PDH"/>
</dbReference>
<sequence length="456" mass="49349">MMLPDLVLFLLFLTLYTVAPVPYPDGFAWDGYTPELYANGLAGARTLLVDPAGDILVLARDNKAGQIMALWEDASGVVQQSVIVQANLDLSHGMAFYQGYLYASSDTTVYRWKYEAAQRTQVANMTTPEIIVHSMNANGHGGAPQGHRTRTLALKDTNLYISVGSDQNVDADSSRSRIRVVDIQTIPAGGYDFLTAKVFADGLRNEVGLTFDFYGRLWGVENGADNLARADLGGDIHEENPAEELNLFDGPDGTFYGYPFCWTEYNIPGGLGKGRGSQWAWPDFMNDGIHTDAWCANVSNNRPPVLALPGHSAPLGITFYDGDNCNATQSFDCSMKGDAFVAFHGSWDRNVPTGYKVIRIPFTQNTSNPMPTGDTQDVFGQTDAATKCAGKANLKCMRPVNAVFRKGVMFVSSDATGEVIRIRKGSGDTSGGLSQTSGGQNHLAQMINLASATETT</sequence>
<organism evidence="3 4">
    <name type="scientific">Paraglomus brasilianum</name>
    <dbReference type="NCBI Taxonomy" id="144538"/>
    <lineage>
        <taxon>Eukaryota</taxon>
        <taxon>Fungi</taxon>
        <taxon>Fungi incertae sedis</taxon>
        <taxon>Mucoromycota</taxon>
        <taxon>Glomeromycotina</taxon>
        <taxon>Glomeromycetes</taxon>
        <taxon>Paraglomerales</taxon>
        <taxon>Paraglomeraceae</taxon>
        <taxon>Paraglomus</taxon>
    </lineage>
</organism>
<dbReference type="Proteomes" id="UP000789739">
    <property type="component" value="Unassembled WGS sequence"/>
</dbReference>
<dbReference type="PANTHER" id="PTHR19328">
    <property type="entry name" value="HEDGEHOG-INTERACTING PROTEIN"/>
    <property type="match status" value="1"/>
</dbReference>
<dbReference type="Pfam" id="PF22807">
    <property type="entry name" value="TrAA12"/>
    <property type="match status" value="1"/>
</dbReference>
<dbReference type="InterPro" id="IPR011041">
    <property type="entry name" value="Quinoprot_gluc/sorb_DH_b-prop"/>
</dbReference>
<accession>A0A9N8WEF8</accession>
<protein>
    <submittedName>
        <fullName evidence="3">11111_t:CDS:1</fullName>
    </submittedName>
</protein>
<dbReference type="InterPro" id="IPR011042">
    <property type="entry name" value="6-blade_b-propeller_TolB-like"/>
</dbReference>
<proteinExistence type="predicted"/>
<reference evidence="3" key="1">
    <citation type="submission" date="2021-06" db="EMBL/GenBank/DDBJ databases">
        <authorList>
            <person name="Kallberg Y."/>
            <person name="Tangrot J."/>
            <person name="Rosling A."/>
        </authorList>
    </citation>
    <scope>NUCLEOTIDE SEQUENCE</scope>
    <source>
        <strain evidence="3">BR232B</strain>
    </source>
</reference>
<dbReference type="AlphaFoldDB" id="A0A9N8WEF8"/>
<comment type="caution">
    <text evidence="3">The sequence shown here is derived from an EMBL/GenBank/DDBJ whole genome shotgun (WGS) entry which is preliminary data.</text>
</comment>
<evidence type="ECO:0000313" key="3">
    <source>
        <dbReference type="EMBL" id="CAG8486391.1"/>
    </source>
</evidence>
<keyword evidence="4" id="KW-1185">Reference proteome</keyword>
<feature type="signal peptide" evidence="1">
    <location>
        <begin position="1"/>
        <end position="20"/>
    </location>
</feature>
<feature type="chain" id="PRO_5040205911" evidence="1">
    <location>
        <begin position="21"/>
        <end position="456"/>
    </location>
</feature>
<name>A0A9N8WEF8_9GLOM</name>
<evidence type="ECO:0000256" key="1">
    <source>
        <dbReference type="SAM" id="SignalP"/>
    </source>
</evidence>
<dbReference type="Gene3D" id="2.120.10.30">
    <property type="entry name" value="TolB, C-terminal domain"/>
    <property type="match status" value="1"/>
</dbReference>
<dbReference type="EMBL" id="CAJVPI010000131">
    <property type="protein sequence ID" value="CAG8486391.1"/>
    <property type="molecule type" value="Genomic_DNA"/>
</dbReference>
<gene>
    <name evidence="3" type="ORF">PBRASI_LOCUS1854</name>
</gene>
<evidence type="ECO:0000313" key="4">
    <source>
        <dbReference type="Proteomes" id="UP000789739"/>
    </source>
</evidence>
<dbReference type="OrthoDB" id="507128at2759"/>
<dbReference type="SUPFAM" id="SSF50952">
    <property type="entry name" value="Soluble quinoprotein glucose dehydrogenase"/>
    <property type="match status" value="1"/>
</dbReference>
<feature type="domain" description="Pyrroloquinoline quinone-dependent pyranose dehydrogenase beta-propeller" evidence="2">
    <location>
        <begin position="30"/>
        <end position="423"/>
    </location>
</feature>
<keyword evidence="1" id="KW-0732">Signal</keyword>
<evidence type="ECO:0000259" key="2">
    <source>
        <dbReference type="Pfam" id="PF22807"/>
    </source>
</evidence>
<dbReference type="PANTHER" id="PTHR19328:SF53">
    <property type="entry name" value="MEMBRANE PROTEIN"/>
    <property type="match status" value="1"/>
</dbReference>